<evidence type="ECO:0000313" key="2">
    <source>
        <dbReference type="Proteomes" id="UP001163603"/>
    </source>
</evidence>
<evidence type="ECO:0000313" key="1">
    <source>
        <dbReference type="EMBL" id="KAJ0041949.1"/>
    </source>
</evidence>
<protein>
    <submittedName>
        <fullName evidence="1">Uncharacterized protein</fullName>
    </submittedName>
</protein>
<sequence length="1015" mass="116226">MDISIPFKPNPLLSSSNSLTKAVPFPKRQTHRPRISRQNPIFRVYSSANPNWSDGFSWPSIARSIEVGSERFWSNFGQSVKRETGFGFEEANVKVGELVGRVKSGVKKGEAEFTRFRTVLVPEFVDWNRWERWKDVKNWEPKRIGALILYVFVVIISCQRIYVAVRAPYLDRQRKEVTEAYMEALIPEPSPINIRKFKKSMWRKTTPKGLKLKKYIEGPDGTLIHDRSYVGEDAWIDDPEPSQEKVKKVIDSNERLSAEEKKKLIEDLGISEGEVQANKSTWREKLRAWKEIMEKEKLSEEVDSSNARYVVEFDMKEVEKSLRKDVVEKVTETQGTRALWIAKRWWRYRPKLPYTYFLDKLDSSEVAAVVFTEDLKRLYVTMKEGFPLEYVVDIPLDPFLFEIISSSGVEVDLLQKRQIHYFLKVLIALLPGLLILWLIRESVMLLHVTSNRFLYKKYNQLFDMAYAENFILPVGDVGETKSMYKEVVLGGDVWDLLDELMIYMGNPMEYYERGVQFVRGVLLSGPPGTGKTLFARTLAKESGLPFVFASGAEFTDSEKSGAARINEMFSIARRNAPAFIFVDEIDAIAGRHARKDPRRRATFEALIAQLDGEKEKTGVDRFSLRQAVIFICATNRPDELDLEFVRPGRIDRRLYIGLPDAKQRVQIFGVHSAGKQFAEDVNFEQLVFRTVGFSGADIRNLVNEAAIMSVRKGHSKIYQQDIVDVLDKQLLEGMGVLLTEEEQQKIEQSVSFEKKRLLAVHEAGHIILAHLFPRFDWHAFSQLLPGGKETAISVFYPREDMIDQGYTTFGYMKMQMVVAHGGCCAERVVFGEDITDGGKDDIEKITKIAREMVISPQNARLGLAALTKRVGLLDRPDSSDGELIKYRWDDPHIIPANMTPELSELFTRELTRYIEETEELAINALRDNRHILDMIAKELLEKSRITGLEVEEMMKELSPVMFEDFVKPFQINLEEEGPLSSQRPVALSTIGDISCTTSQMLKRSPSTELLACNKG</sequence>
<keyword evidence="2" id="KW-1185">Reference proteome</keyword>
<dbReference type="Proteomes" id="UP001163603">
    <property type="component" value="Chromosome 4"/>
</dbReference>
<gene>
    <name evidence="1" type="ORF">Pint_18123</name>
</gene>
<proteinExistence type="predicted"/>
<comment type="caution">
    <text evidence="1">The sequence shown here is derived from an EMBL/GenBank/DDBJ whole genome shotgun (WGS) entry which is preliminary data.</text>
</comment>
<dbReference type="EMBL" id="CM047739">
    <property type="protein sequence ID" value="KAJ0041949.1"/>
    <property type="molecule type" value="Genomic_DNA"/>
</dbReference>
<reference evidence="2" key="1">
    <citation type="journal article" date="2023" name="G3 (Bethesda)">
        <title>Genome assembly and association tests identify interacting loci associated with vigor, precocity, and sex in interspecific pistachio rootstocks.</title>
        <authorList>
            <person name="Palmer W."/>
            <person name="Jacygrad E."/>
            <person name="Sagayaradj S."/>
            <person name="Cavanaugh K."/>
            <person name="Han R."/>
            <person name="Bertier L."/>
            <person name="Beede B."/>
            <person name="Kafkas S."/>
            <person name="Golino D."/>
            <person name="Preece J."/>
            <person name="Michelmore R."/>
        </authorList>
    </citation>
    <scope>NUCLEOTIDE SEQUENCE [LARGE SCALE GENOMIC DNA]</scope>
</reference>
<organism evidence="1 2">
    <name type="scientific">Pistacia integerrima</name>
    <dbReference type="NCBI Taxonomy" id="434235"/>
    <lineage>
        <taxon>Eukaryota</taxon>
        <taxon>Viridiplantae</taxon>
        <taxon>Streptophyta</taxon>
        <taxon>Embryophyta</taxon>
        <taxon>Tracheophyta</taxon>
        <taxon>Spermatophyta</taxon>
        <taxon>Magnoliopsida</taxon>
        <taxon>eudicotyledons</taxon>
        <taxon>Gunneridae</taxon>
        <taxon>Pentapetalae</taxon>
        <taxon>rosids</taxon>
        <taxon>malvids</taxon>
        <taxon>Sapindales</taxon>
        <taxon>Anacardiaceae</taxon>
        <taxon>Pistacia</taxon>
    </lineage>
</organism>
<name>A0ACC0YTE6_9ROSI</name>
<accession>A0ACC0YTE6</accession>